<evidence type="ECO:0000256" key="1">
    <source>
        <dbReference type="ARBA" id="ARBA00004429"/>
    </source>
</evidence>
<evidence type="ECO:0000256" key="4">
    <source>
        <dbReference type="ARBA" id="ARBA00022448"/>
    </source>
</evidence>
<proteinExistence type="inferred from homology"/>
<dbReference type="Pfam" id="PF00893">
    <property type="entry name" value="Multi_Drug_Res"/>
    <property type="match status" value="1"/>
</dbReference>
<feature type="transmembrane region" description="Helical" evidence="10">
    <location>
        <begin position="9"/>
        <end position="31"/>
    </location>
</feature>
<name>A0ABM7ALZ4_YERPU</name>
<evidence type="ECO:0000256" key="5">
    <source>
        <dbReference type="ARBA" id="ARBA00022475"/>
    </source>
</evidence>
<comment type="subcellular location">
    <subcellularLocation>
        <location evidence="1">Cell inner membrane</location>
        <topology evidence="1">Multi-pass membrane protein</topology>
    </subcellularLocation>
    <subcellularLocation>
        <location evidence="10">Cell membrane</location>
        <topology evidence="10">Multi-pass membrane protein</topology>
    </subcellularLocation>
</comment>
<dbReference type="PANTHER" id="PTHR30561">
    <property type="entry name" value="SMR FAMILY PROTON-DEPENDENT DRUG EFFLUX TRANSPORTER SUGE"/>
    <property type="match status" value="1"/>
</dbReference>
<keyword evidence="7 10" id="KW-0812">Transmembrane</keyword>
<evidence type="ECO:0000256" key="7">
    <source>
        <dbReference type="ARBA" id="ARBA00022692"/>
    </source>
</evidence>
<feature type="region of interest" description="Disordered" evidence="11">
    <location>
        <begin position="112"/>
        <end position="154"/>
    </location>
</feature>
<evidence type="ECO:0000256" key="3">
    <source>
        <dbReference type="ARBA" id="ARBA00021112"/>
    </source>
</evidence>
<keyword evidence="6" id="KW-0997">Cell inner membrane</keyword>
<keyword evidence="9 10" id="KW-0472">Membrane</keyword>
<dbReference type="InterPro" id="IPR000390">
    <property type="entry name" value="Small_drug/metabolite_transptr"/>
</dbReference>
<gene>
    <name evidence="10 12" type="primary">mdtJ</name>
    <name evidence="12" type="ORF">EGX47_19220</name>
</gene>
<dbReference type="SUPFAM" id="SSF103481">
    <property type="entry name" value="Multidrug resistance efflux transporter EmrE"/>
    <property type="match status" value="1"/>
</dbReference>
<dbReference type="InterPro" id="IPR023740">
    <property type="entry name" value="Spermidine_export_MdtJ"/>
</dbReference>
<protein>
    <recommendedName>
        <fullName evidence="3 10">Spermidine export protein MdtJ</fullName>
    </recommendedName>
</protein>
<evidence type="ECO:0000256" key="8">
    <source>
        <dbReference type="ARBA" id="ARBA00022989"/>
    </source>
</evidence>
<comment type="similarity">
    <text evidence="10">Belongs to the drug/metabolite transporter (DMT) superfamily. Small multidrug resistance (SMR) (TC 2.A.7.1) family. MdtJ subfamily.</text>
</comment>
<sequence length="154" mass="16789">MRVRRRKVIYWIFLGLAIIAEIIGTLSMKYASVSGEMTGHVVMYFMITGSYVMLSLAVKKVALGVAYALWEGIGILIITIFSVMWFGETLSPLKIAGLVTLIGGILLVKSGTRKPKQPNCHRGNRPPSVQELKTQTTGHHKGVAVESGEHHAAA</sequence>
<comment type="function">
    <text evidence="10">Catalyzes the excretion of spermidine.</text>
</comment>
<feature type="transmembrane region" description="Helical" evidence="10">
    <location>
        <begin position="65"/>
        <end position="86"/>
    </location>
</feature>
<organism evidence="12 13">
    <name type="scientific">Yersinia pseudotuberculosis</name>
    <dbReference type="NCBI Taxonomy" id="633"/>
    <lineage>
        <taxon>Bacteria</taxon>
        <taxon>Pseudomonadati</taxon>
        <taxon>Pseudomonadota</taxon>
        <taxon>Gammaproteobacteria</taxon>
        <taxon>Enterobacterales</taxon>
        <taxon>Yersiniaceae</taxon>
        <taxon>Yersinia</taxon>
    </lineage>
</organism>
<dbReference type="PANTHER" id="PTHR30561:SF2">
    <property type="entry name" value="SPERMIDINE EXPORT PROTEIN MDTJ"/>
    <property type="match status" value="1"/>
</dbReference>
<dbReference type="HAMAP" id="MF_01598">
    <property type="entry name" value="MdtJ"/>
    <property type="match status" value="1"/>
</dbReference>
<keyword evidence="13" id="KW-1185">Reference proteome</keyword>
<evidence type="ECO:0000313" key="12">
    <source>
        <dbReference type="EMBL" id="AYW93233.1"/>
    </source>
</evidence>
<evidence type="ECO:0000256" key="9">
    <source>
        <dbReference type="ARBA" id="ARBA00023136"/>
    </source>
</evidence>
<evidence type="ECO:0000256" key="11">
    <source>
        <dbReference type="SAM" id="MobiDB-lite"/>
    </source>
</evidence>
<comment type="subunit">
    <text evidence="2 10">Forms a complex with MdtI.</text>
</comment>
<evidence type="ECO:0000256" key="2">
    <source>
        <dbReference type="ARBA" id="ARBA00011358"/>
    </source>
</evidence>
<dbReference type="Gene3D" id="1.10.3730.20">
    <property type="match status" value="1"/>
</dbReference>
<dbReference type="InterPro" id="IPR045324">
    <property type="entry name" value="Small_multidrug_res"/>
</dbReference>
<keyword evidence="8 10" id="KW-1133">Transmembrane helix</keyword>
<reference evidence="12" key="1">
    <citation type="submission" date="2018-11" db="EMBL/GenBank/DDBJ databases">
        <title>FDA dAtabase for Regulatory Grade micrObial Sequences (FDA-ARGOS): Supporting development and validation of Infectious Disease Dx tests.</title>
        <authorList>
            <person name="Bliska J."/>
            <person name="Cleland M.-M."/>
            <person name="Tallon L."/>
            <person name="Sadzewicz L."/>
            <person name="Zhao X."/>
            <person name="Vavikolanu K."/>
            <person name="Mehta A."/>
            <person name="Aluvathingal J."/>
            <person name="Nadendla S."/>
            <person name="Yan Y."/>
            <person name="Sichtig H."/>
        </authorList>
    </citation>
    <scope>NUCLEOTIDE SEQUENCE [LARGE SCALE GENOMIC DNA]</scope>
    <source>
        <strain evidence="12">FDAARGOS_581</strain>
    </source>
</reference>
<keyword evidence="5 10" id="KW-1003">Cell membrane</keyword>
<dbReference type="EMBL" id="CP033713">
    <property type="protein sequence ID" value="AYW93233.1"/>
    <property type="molecule type" value="Genomic_DNA"/>
</dbReference>
<evidence type="ECO:0000256" key="10">
    <source>
        <dbReference type="HAMAP-Rule" id="MF_01598"/>
    </source>
</evidence>
<feature type="transmembrane region" description="Helical" evidence="10">
    <location>
        <begin position="37"/>
        <end position="58"/>
    </location>
</feature>
<dbReference type="Proteomes" id="UP000268669">
    <property type="component" value="Chromosome"/>
</dbReference>
<evidence type="ECO:0000313" key="13">
    <source>
        <dbReference type="Proteomes" id="UP000268669"/>
    </source>
</evidence>
<keyword evidence="4 10" id="KW-0813">Transport</keyword>
<feature type="transmembrane region" description="Helical" evidence="10">
    <location>
        <begin position="92"/>
        <end position="108"/>
    </location>
</feature>
<dbReference type="InterPro" id="IPR037185">
    <property type="entry name" value="EmrE-like"/>
</dbReference>
<evidence type="ECO:0000256" key="6">
    <source>
        <dbReference type="ARBA" id="ARBA00022519"/>
    </source>
</evidence>
<dbReference type="NCBIfam" id="NF007767">
    <property type="entry name" value="PRK10452.1"/>
    <property type="match status" value="1"/>
</dbReference>
<accession>A0ABM7ALZ4</accession>